<dbReference type="KEGG" id="gau:GAU_1064"/>
<dbReference type="EMBL" id="AP009153">
    <property type="protein sequence ID" value="BAH38106.1"/>
    <property type="molecule type" value="Genomic_DNA"/>
</dbReference>
<dbReference type="CDD" id="cd21179">
    <property type="entry name" value="LIC_1098-like"/>
    <property type="match status" value="1"/>
</dbReference>
<organism evidence="3 4">
    <name type="scientific">Gemmatimonas aurantiaca (strain DSM 14586 / JCM 11422 / NBRC 100505 / T-27)</name>
    <dbReference type="NCBI Taxonomy" id="379066"/>
    <lineage>
        <taxon>Bacteria</taxon>
        <taxon>Pseudomonadati</taxon>
        <taxon>Gemmatimonadota</taxon>
        <taxon>Gemmatimonadia</taxon>
        <taxon>Gemmatimonadales</taxon>
        <taxon>Gemmatimonadaceae</taxon>
        <taxon>Gemmatimonas</taxon>
    </lineage>
</organism>
<sequence>MPIALLLSIVVTLSLACSTAADARVQDTSPSTPRSTDSLSTAQFAALSARLSDGGAYFDTDNLISNEKSLLHPLTDLDRRGVRGGAFVGVGPDQGFNYIARTAPRVAFMVDIRRDNLLQHLLFKALFASSRNRAEYLALWLGRPVPQDVDARTALSIDSLVAWARRTPSTPASSSSAIAKVRDQVTRSGITLSGEDLATIERFHRAFIAEGVALRFTSHGRAPQPYYPTLAQLLTERDLDGVQSGYLASENAFRVVQSLERRNLVVPVVSDLAGPKGLPTLAAVLRERGDSLSVFYTSNVEDYLIRDGRFPAFVRALAPLPRASNAVIIRSWFGGEGSHPRSVAGYHTTQLVEPIADMVNDPRVAEVRSYRQLVMRMR</sequence>
<dbReference type="eggNOG" id="ENOG5032X1X">
    <property type="taxonomic scope" value="Bacteria"/>
</dbReference>
<evidence type="ECO:0000313" key="4">
    <source>
        <dbReference type="Proteomes" id="UP000002209"/>
    </source>
</evidence>
<dbReference type="AlphaFoldDB" id="C1A796"/>
<dbReference type="Proteomes" id="UP000002209">
    <property type="component" value="Chromosome"/>
</dbReference>
<evidence type="ECO:0000259" key="2">
    <source>
        <dbReference type="Pfam" id="PF25046"/>
    </source>
</evidence>
<dbReference type="Pfam" id="PF25046">
    <property type="entry name" value="DUF7790"/>
    <property type="match status" value="2"/>
</dbReference>
<name>C1A796_GEMAT</name>
<dbReference type="InterPro" id="IPR056692">
    <property type="entry name" value="DUF7790"/>
</dbReference>
<dbReference type="HOGENOM" id="CLU_731064_0_0_0"/>
<dbReference type="RefSeq" id="WP_012682553.1">
    <property type="nucleotide sequence ID" value="NC_012489.1"/>
</dbReference>
<keyword evidence="4" id="KW-1185">Reference proteome</keyword>
<feature type="chain" id="PRO_5002906561" description="DUF7790 domain-containing protein" evidence="1">
    <location>
        <begin position="24"/>
        <end position="378"/>
    </location>
</feature>
<feature type="domain" description="DUF7790" evidence="2">
    <location>
        <begin position="237"/>
        <end position="350"/>
    </location>
</feature>
<accession>C1A796</accession>
<gene>
    <name evidence="3" type="ordered locus">GAU_1064</name>
</gene>
<proteinExistence type="predicted"/>
<reference evidence="4" key="1">
    <citation type="submission" date="2006-03" db="EMBL/GenBank/DDBJ databases">
        <title>Complete genome sequence of Gemmatimonas aurantiaca T-27 that represents a novel phylum Gemmatimonadetes.</title>
        <authorList>
            <person name="Takasaki K."/>
            <person name="Ichikawa N."/>
            <person name="Miura H."/>
            <person name="Matsushita S."/>
            <person name="Watanabe Y."/>
            <person name="Oguchi A."/>
            <person name="Ankai A."/>
            <person name="Yashiro I."/>
            <person name="Takahashi M."/>
            <person name="Terui Y."/>
            <person name="Fukui S."/>
            <person name="Yokoyama H."/>
            <person name="Tanikawa S."/>
            <person name="Hanada S."/>
            <person name="Kamagata Y."/>
            <person name="Fujita N."/>
        </authorList>
    </citation>
    <scope>NUCLEOTIDE SEQUENCE [LARGE SCALE GENOMIC DNA]</scope>
    <source>
        <strain evidence="4">T-27 / DSM 14586 / JCM 11422 / NBRC 100505</strain>
    </source>
</reference>
<feature type="signal peptide" evidence="1">
    <location>
        <begin position="1"/>
        <end position="23"/>
    </location>
</feature>
<evidence type="ECO:0000313" key="3">
    <source>
        <dbReference type="EMBL" id="BAH38106.1"/>
    </source>
</evidence>
<keyword evidence="1" id="KW-0732">Signal</keyword>
<feature type="domain" description="DUF7790" evidence="2">
    <location>
        <begin position="65"/>
        <end position="140"/>
    </location>
</feature>
<evidence type="ECO:0000256" key="1">
    <source>
        <dbReference type="SAM" id="SignalP"/>
    </source>
</evidence>
<protein>
    <recommendedName>
        <fullName evidence="2">DUF7790 domain-containing protein</fullName>
    </recommendedName>
</protein>